<evidence type="ECO:0008006" key="3">
    <source>
        <dbReference type="Google" id="ProtNLM"/>
    </source>
</evidence>
<sequence length="115" mass="12649">MADSNTVFIDTTLDTHLALIVSASDTVSDLKKKILHEHKLCFPTNGDIKIHALKVKQENTDNLPAQLDESCQLSKQKASVAEQICLDVAGNEELNNSSIVAYKGDCYRKFNVTGQ</sequence>
<reference evidence="1" key="2">
    <citation type="journal article" date="2023" name="Int. J. Mol. Sci.">
        <title>De Novo Assembly and Annotation of 11 Diverse Shrub Willow (Salix) Genomes Reveals Novel Gene Organization in Sex-Linked Regions.</title>
        <authorList>
            <person name="Hyden B."/>
            <person name="Feng K."/>
            <person name="Yates T.B."/>
            <person name="Jawdy S."/>
            <person name="Cereghino C."/>
            <person name="Smart L.B."/>
            <person name="Muchero W."/>
        </authorList>
    </citation>
    <scope>NUCLEOTIDE SEQUENCE [LARGE SCALE GENOMIC DNA]</scope>
    <source>
        <tissue evidence="1">Shoot tip</tissue>
    </source>
</reference>
<organism evidence="1 2">
    <name type="scientific">Salix viminalis</name>
    <name type="common">Common osier</name>
    <name type="synonym">Basket willow</name>
    <dbReference type="NCBI Taxonomy" id="40686"/>
    <lineage>
        <taxon>Eukaryota</taxon>
        <taxon>Viridiplantae</taxon>
        <taxon>Streptophyta</taxon>
        <taxon>Embryophyta</taxon>
        <taxon>Tracheophyta</taxon>
        <taxon>Spermatophyta</taxon>
        <taxon>Magnoliopsida</taxon>
        <taxon>eudicotyledons</taxon>
        <taxon>Gunneridae</taxon>
        <taxon>Pentapetalae</taxon>
        <taxon>rosids</taxon>
        <taxon>fabids</taxon>
        <taxon>Malpighiales</taxon>
        <taxon>Salicaceae</taxon>
        <taxon>Saliceae</taxon>
        <taxon>Salix</taxon>
    </lineage>
</organism>
<gene>
    <name evidence="1" type="ORF">OIU85_025003</name>
</gene>
<comment type="caution">
    <text evidence="1">The sequence shown here is derived from an EMBL/GenBank/DDBJ whole genome shotgun (WGS) entry which is preliminary data.</text>
</comment>
<accession>A0A9Q0U1W7</accession>
<evidence type="ECO:0000313" key="1">
    <source>
        <dbReference type="EMBL" id="KAJ6721969.1"/>
    </source>
</evidence>
<name>A0A9Q0U1W7_SALVM</name>
<dbReference type="EMBL" id="JAPFFL010000006">
    <property type="protein sequence ID" value="KAJ6721969.1"/>
    <property type="molecule type" value="Genomic_DNA"/>
</dbReference>
<proteinExistence type="predicted"/>
<dbReference type="Proteomes" id="UP001151529">
    <property type="component" value="Chromosome 10"/>
</dbReference>
<reference evidence="1" key="1">
    <citation type="submission" date="2022-11" db="EMBL/GenBank/DDBJ databases">
        <authorList>
            <person name="Hyden B.L."/>
            <person name="Feng K."/>
            <person name="Yates T."/>
            <person name="Jawdy S."/>
            <person name="Smart L.B."/>
            <person name="Muchero W."/>
        </authorList>
    </citation>
    <scope>NUCLEOTIDE SEQUENCE</scope>
    <source>
        <tissue evidence="1">Shoot tip</tissue>
    </source>
</reference>
<protein>
    <recommendedName>
        <fullName evidence="3">Ubiquitin-like domain-containing protein</fullName>
    </recommendedName>
</protein>
<dbReference type="AlphaFoldDB" id="A0A9Q0U1W7"/>
<evidence type="ECO:0000313" key="2">
    <source>
        <dbReference type="Proteomes" id="UP001151529"/>
    </source>
</evidence>
<keyword evidence="2" id="KW-1185">Reference proteome</keyword>
<dbReference type="OrthoDB" id="1093005at2759"/>